<feature type="domain" description="AAA" evidence="9">
    <location>
        <begin position="122"/>
        <end position="276"/>
    </location>
</feature>
<dbReference type="SUPFAM" id="SSF160246">
    <property type="entry name" value="EspE N-terminal domain-like"/>
    <property type="match status" value="1"/>
</dbReference>
<dbReference type="InterPro" id="IPR005702">
    <property type="entry name" value="Wzc-like_C"/>
</dbReference>
<comment type="catalytic activity">
    <reaction evidence="8">
        <text>L-tyrosyl-[protein] + ATP = O-phospho-L-tyrosyl-[protein] + ADP + H(+)</text>
        <dbReference type="Rhea" id="RHEA:10596"/>
        <dbReference type="Rhea" id="RHEA-COMP:10136"/>
        <dbReference type="Rhea" id="RHEA-COMP:20101"/>
        <dbReference type="ChEBI" id="CHEBI:15378"/>
        <dbReference type="ChEBI" id="CHEBI:30616"/>
        <dbReference type="ChEBI" id="CHEBI:46858"/>
        <dbReference type="ChEBI" id="CHEBI:61978"/>
        <dbReference type="ChEBI" id="CHEBI:456216"/>
        <dbReference type="EC" id="2.7.10.2"/>
    </reaction>
</comment>
<keyword evidence="5" id="KW-0418">Kinase</keyword>
<dbReference type="NCBIfam" id="TIGR01007">
    <property type="entry name" value="eps_fam"/>
    <property type="match status" value="1"/>
</dbReference>
<proteinExistence type="inferred from homology"/>
<evidence type="ECO:0000256" key="2">
    <source>
        <dbReference type="ARBA" id="ARBA00011903"/>
    </source>
</evidence>
<dbReference type="eggNOG" id="COG0489">
    <property type="taxonomic scope" value="Bacteria"/>
</dbReference>
<accession>Q2SGQ0</accession>
<dbReference type="InterPro" id="IPR027417">
    <property type="entry name" value="P-loop_NTPase"/>
</dbReference>
<gene>
    <name evidence="10" type="ordered locus">HCH_03426</name>
</gene>
<dbReference type="Proteomes" id="UP000000238">
    <property type="component" value="Chromosome"/>
</dbReference>
<dbReference type="InterPro" id="IPR025669">
    <property type="entry name" value="AAA_dom"/>
</dbReference>
<dbReference type="PANTHER" id="PTHR32309">
    <property type="entry name" value="TYROSINE-PROTEIN KINASE"/>
    <property type="match status" value="1"/>
</dbReference>
<dbReference type="STRING" id="349521.HCH_03426"/>
<dbReference type="RefSeq" id="WP_011397242.1">
    <property type="nucleotide sequence ID" value="NC_007645.1"/>
</dbReference>
<dbReference type="GO" id="GO:0005524">
    <property type="term" value="F:ATP binding"/>
    <property type="evidence" value="ECO:0007669"/>
    <property type="project" value="UniProtKB-KW"/>
</dbReference>
<evidence type="ECO:0000256" key="3">
    <source>
        <dbReference type="ARBA" id="ARBA00022679"/>
    </source>
</evidence>
<dbReference type="GO" id="GO:0005886">
    <property type="term" value="C:plasma membrane"/>
    <property type="evidence" value="ECO:0007669"/>
    <property type="project" value="TreeGrafter"/>
</dbReference>
<evidence type="ECO:0000256" key="7">
    <source>
        <dbReference type="ARBA" id="ARBA00023137"/>
    </source>
</evidence>
<dbReference type="Gene3D" id="3.40.50.300">
    <property type="entry name" value="P-loop containing nucleotide triphosphate hydrolases"/>
    <property type="match status" value="1"/>
</dbReference>
<keyword evidence="11" id="KW-1185">Reference proteome</keyword>
<dbReference type="AlphaFoldDB" id="Q2SGQ0"/>
<dbReference type="SUPFAM" id="SSF52540">
    <property type="entry name" value="P-loop containing nucleoside triphosphate hydrolases"/>
    <property type="match status" value="1"/>
</dbReference>
<keyword evidence="6" id="KW-0067">ATP-binding</keyword>
<keyword evidence="4" id="KW-0547">Nucleotide-binding</keyword>
<sequence length="289" mass="31486">MNMEALNLSSHSPSIGAILIDSGRLEPEAAEQILRLQQNKPGLRFGDAALQLGLLEEQDIQFALSRQFVYSYLQASDDRISQEVVAAFNPFSHIVEQLRALRSQLLLRWFDAQSGRNALSVVSANHGEGRSFVAANLAVVFSQLGQRTLMVDADLRAPRQHELFKRANKFGFSTVLADRIPWRDAVKQIDGLQGLFLMTAGAIPPNPQELLSRPRFASLTAELKEHYDIVIFDTPPGATVSDAQPISAQAGGALVVANQHKTAVRGLKSLVANLQQNGVAIAGSLLNKT</sequence>
<dbReference type="InterPro" id="IPR017479">
    <property type="entry name" value="Tyr_kinase_chain_length_EpsG"/>
</dbReference>
<comment type="similarity">
    <text evidence="1">Belongs to the CpsD/CapB family.</text>
</comment>
<evidence type="ECO:0000259" key="9">
    <source>
        <dbReference type="Pfam" id="PF13614"/>
    </source>
</evidence>
<dbReference type="CDD" id="cd05387">
    <property type="entry name" value="BY-kinase"/>
    <property type="match status" value="1"/>
</dbReference>
<reference evidence="10 11" key="1">
    <citation type="journal article" date="2005" name="Nucleic Acids Res.">
        <title>Genomic blueprint of Hahella chejuensis, a marine microbe producing an algicidal agent.</title>
        <authorList>
            <person name="Jeong H."/>
            <person name="Yim J.H."/>
            <person name="Lee C."/>
            <person name="Choi S.-H."/>
            <person name="Park Y.K."/>
            <person name="Yoon S.H."/>
            <person name="Hur C.-G."/>
            <person name="Kang H.-Y."/>
            <person name="Kim D."/>
            <person name="Lee H.H."/>
            <person name="Park K.H."/>
            <person name="Park S.-H."/>
            <person name="Park H.-S."/>
            <person name="Lee H.K."/>
            <person name="Oh T.K."/>
            <person name="Kim J.F."/>
        </authorList>
    </citation>
    <scope>NUCLEOTIDE SEQUENCE [LARGE SCALE GENOMIC DNA]</scope>
    <source>
        <strain evidence="10 11">KCTC 2396</strain>
    </source>
</reference>
<dbReference type="OrthoDB" id="9775724at2"/>
<dbReference type="PANTHER" id="PTHR32309:SF13">
    <property type="entry name" value="FERRIC ENTEROBACTIN TRANSPORT PROTEIN FEPE"/>
    <property type="match status" value="1"/>
</dbReference>
<dbReference type="Pfam" id="PF13614">
    <property type="entry name" value="AAA_31"/>
    <property type="match status" value="1"/>
</dbReference>
<evidence type="ECO:0000256" key="4">
    <source>
        <dbReference type="ARBA" id="ARBA00022741"/>
    </source>
</evidence>
<keyword evidence="7" id="KW-0829">Tyrosine-protein kinase</keyword>
<dbReference type="NCBIfam" id="TIGR03029">
    <property type="entry name" value="EpsG"/>
    <property type="match status" value="1"/>
</dbReference>
<dbReference type="EMBL" id="CP000155">
    <property type="protein sequence ID" value="ABC30174.1"/>
    <property type="molecule type" value="Genomic_DNA"/>
</dbReference>
<evidence type="ECO:0000256" key="1">
    <source>
        <dbReference type="ARBA" id="ARBA00007316"/>
    </source>
</evidence>
<evidence type="ECO:0000256" key="8">
    <source>
        <dbReference type="ARBA" id="ARBA00051245"/>
    </source>
</evidence>
<evidence type="ECO:0000256" key="6">
    <source>
        <dbReference type="ARBA" id="ARBA00022840"/>
    </source>
</evidence>
<name>Q2SGQ0_HAHCH</name>
<evidence type="ECO:0000256" key="5">
    <source>
        <dbReference type="ARBA" id="ARBA00022777"/>
    </source>
</evidence>
<evidence type="ECO:0000313" key="11">
    <source>
        <dbReference type="Proteomes" id="UP000000238"/>
    </source>
</evidence>
<dbReference type="GO" id="GO:0004715">
    <property type="term" value="F:non-membrane spanning protein tyrosine kinase activity"/>
    <property type="evidence" value="ECO:0007669"/>
    <property type="project" value="UniProtKB-EC"/>
</dbReference>
<organism evidence="10 11">
    <name type="scientific">Hahella chejuensis (strain KCTC 2396)</name>
    <dbReference type="NCBI Taxonomy" id="349521"/>
    <lineage>
        <taxon>Bacteria</taxon>
        <taxon>Pseudomonadati</taxon>
        <taxon>Pseudomonadota</taxon>
        <taxon>Gammaproteobacteria</taxon>
        <taxon>Oceanospirillales</taxon>
        <taxon>Hahellaceae</taxon>
        <taxon>Hahella</taxon>
    </lineage>
</organism>
<dbReference type="InterPro" id="IPR037257">
    <property type="entry name" value="T2SS_E_N_sf"/>
</dbReference>
<evidence type="ECO:0000313" key="10">
    <source>
        <dbReference type="EMBL" id="ABC30174.1"/>
    </source>
</evidence>
<protein>
    <recommendedName>
        <fullName evidence="2">non-specific protein-tyrosine kinase</fullName>
        <ecNumber evidence="2">2.7.10.2</ecNumber>
    </recommendedName>
</protein>
<dbReference type="EC" id="2.7.10.2" evidence="2"/>
<dbReference type="KEGG" id="hch:HCH_03426"/>
<dbReference type="InterPro" id="IPR050445">
    <property type="entry name" value="Bact_polysacc_biosynth/exp"/>
</dbReference>
<keyword evidence="3" id="KW-0808">Transferase</keyword>
<dbReference type="HOGENOM" id="CLU_052027_2_1_6"/>